<reference evidence="18" key="1">
    <citation type="submission" date="2020-10" db="EMBL/GenBank/DDBJ databases">
        <title>Unveiling of a novel bifunctional photoreceptor, Dualchrome1, isolated from a cosmopolitan green alga.</title>
        <authorList>
            <person name="Suzuki S."/>
            <person name="Kawachi M."/>
        </authorList>
    </citation>
    <scope>NUCLEOTIDE SEQUENCE</scope>
    <source>
        <strain evidence="18">NIES 2893</strain>
    </source>
</reference>
<feature type="compositionally biased region" description="Low complexity" evidence="15">
    <location>
        <begin position="9"/>
        <end position="27"/>
    </location>
</feature>
<feature type="compositionally biased region" description="Low complexity" evidence="15">
    <location>
        <begin position="62"/>
        <end position="72"/>
    </location>
</feature>
<evidence type="ECO:0000256" key="8">
    <source>
        <dbReference type="ARBA" id="ARBA00022723"/>
    </source>
</evidence>
<evidence type="ECO:0000256" key="7">
    <source>
        <dbReference type="ARBA" id="ARBA00022722"/>
    </source>
</evidence>
<dbReference type="InterPro" id="IPR011990">
    <property type="entry name" value="TPR-like_helical_dom_sf"/>
</dbReference>
<keyword evidence="11" id="KW-0862">Zinc</keyword>
<dbReference type="GO" id="GO:0001682">
    <property type="term" value="P:tRNA 5'-leader removal"/>
    <property type="evidence" value="ECO:0007669"/>
    <property type="project" value="TreeGrafter"/>
</dbReference>
<name>A0A830HEL9_9CHLO</name>
<dbReference type="InterPro" id="IPR033443">
    <property type="entry name" value="PROP1-like_PPR_dom"/>
</dbReference>
<evidence type="ECO:0000256" key="5">
    <source>
        <dbReference type="ARBA" id="ARBA00012179"/>
    </source>
</evidence>
<feature type="region of interest" description="Disordered" evidence="15">
    <location>
        <begin position="475"/>
        <end position="495"/>
    </location>
</feature>
<dbReference type="OrthoDB" id="46913at2759"/>
<feature type="domain" description="PROP1-like PPR" evidence="17">
    <location>
        <begin position="154"/>
        <end position="214"/>
    </location>
</feature>
<proteinExistence type="inferred from homology"/>
<sequence>MAGSGGGAAWAAQGRPAACLPSPALPASSSSAALRRLTVLPFSFSSSSSSSLSVQSLRHSATFTSTPTTPTSKNPNLNQTQNPTETNMPKREWAGDSDDDAADVLDAKPLWSKATTTNIKATSAANNTTTNKQPQAKHNDYTNKNAQQLPNNKRKKHAFNETQARLRQSIDKATKTGDAFAALALFDEAVAENIYLQQHTFNVLLYLCGGSGESFGGSKGSGYTEKPDANRNNKRVSYTEEQHAHLRARMADIYEYMQRRNVEPTEMTFTALARAAAAGGAPERAAAVAQEAVKRGTRPKLRTFAPAIHGFAAAGDAEKAIEMFNLVESSEIALEPSEAEYGALLSACAVAGRPDLTDRAWDLIQRLRCKVATLKKLPASKGGRSAEPEERVLCGEAEEEEEGAPSQPQQEPKKMDAPADDGIDTAINVSAWPPAPRGIAQWFMSESAKADSPQGLGYAVWRARYDGDGRVIKEHSRHVGSSPGSSGLPQPPPEKLSAVELHLNERTRLLSAIESHARSRESNIPGLKGHSKKKQKVGGKNGGNSHNADVSEETPESAFLAFKTWLRSEQEAGRRYTTIIDGANVGMANQSSNNGMFSVEQVEKLRKLTHRLSLRVWNEQRETNPDLPPPTPPLIVLHTRRANSGPAQRHPKSAKIIKYWKEEGYLFETPCGSNDDWYWLYASVFAGNDALLVTNDEMRDHIFASLRAEGFMRWKERHIARFELDPLTGANRVVEPGNADAEDGGFEKLSFGAVKMNQTTVYPPLAFSLLSQQQGGSHLFPLVTSEDGIVESSLSGGGGDAGDGAFSNAVAMKSAARHFDTEWLLAVPYGVHEATTADDAN</sequence>
<dbReference type="PANTHER" id="PTHR13547:SF1">
    <property type="entry name" value="MITOCHONDRIAL RIBONUCLEASE P CATALYTIC SUBUNIT"/>
    <property type="match status" value="1"/>
</dbReference>
<organism evidence="18 19">
    <name type="scientific">Pycnococcus provasolii</name>
    <dbReference type="NCBI Taxonomy" id="41880"/>
    <lineage>
        <taxon>Eukaryota</taxon>
        <taxon>Viridiplantae</taxon>
        <taxon>Chlorophyta</taxon>
        <taxon>Pseudoscourfieldiophyceae</taxon>
        <taxon>Pseudoscourfieldiales</taxon>
        <taxon>Pycnococcaceae</taxon>
        <taxon>Pycnococcus</taxon>
    </lineage>
</organism>
<evidence type="ECO:0000256" key="9">
    <source>
        <dbReference type="ARBA" id="ARBA00022737"/>
    </source>
</evidence>
<evidence type="ECO:0000259" key="16">
    <source>
        <dbReference type="Pfam" id="PF16953"/>
    </source>
</evidence>
<keyword evidence="8" id="KW-0479">Metal-binding</keyword>
<keyword evidence="6" id="KW-0819">tRNA processing</keyword>
<evidence type="ECO:0000256" key="14">
    <source>
        <dbReference type="ARBA" id="ARBA00023128"/>
    </source>
</evidence>
<comment type="caution">
    <text evidence="18">The sequence shown here is derived from an EMBL/GenBank/DDBJ whole genome shotgun (WGS) entry which is preliminary data.</text>
</comment>
<accession>A0A830HEL9</accession>
<feature type="domain" description="PRORP" evidence="16">
    <location>
        <begin position="554"/>
        <end position="719"/>
    </location>
</feature>
<feature type="compositionally biased region" description="Polar residues" evidence="15">
    <location>
        <begin position="142"/>
        <end position="151"/>
    </location>
</feature>
<dbReference type="Pfam" id="PF17177">
    <property type="entry name" value="PPR_long"/>
    <property type="match status" value="2"/>
</dbReference>
<feature type="region of interest" description="Disordered" evidence="15">
    <location>
        <begin position="217"/>
        <end position="238"/>
    </location>
</feature>
<evidence type="ECO:0000256" key="15">
    <source>
        <dbReference type="SAM" id="MobiDB-lite"/>
    </source>
</evidence>
<keyword evidence="14" id="KW-0496">Mitochondrion</keyword>
<comment type="catalytic activity">
    <reaction evidence="1">
        <text>Endonucleolytic cleavage of RNA, removing 5'-extranucleotides from tRNA precursor.</text>
        <dbReference type="EC" id="3.1.26.5"/>
    </reaction>
</comment>
<feature type="region of interest" description="Disordered" evidence="15">
    <location>
        <begin position="118"/>
        <end position="156"/>
    </location>
</feature>
<keyword evidence="19" id="KW-1185">Reference proteome</keyword>
<feature type="region of interest" description="Disordered" evidence="15">
    <location>
        <begin position="514"/>
        <end position="554"/>
    </location>
</feature>
<dbReference type="Gene3D" id="1.25.40.10">
    <property type="entry name" value="Tetratricopeptide repeat domain"/>
    <property type="match status" value="1"/>
</dbReference>
<evidence type="ECO:0000256" key="1">
    <source>
        <dbReference type="ARBA" id="ARBA00000928"/>
    </source>
</evidence>
<comment type="subcellular location">
    <subcellularLocation>
        <location evidence="3">Mitochondrion</location>
    </subcellularLocation>
</comment>
<evidence type="ECO:0000313" key="19">
    <source>
        <dbReference type="Proteomes" id="UP000660262"/>
    </source>
</evidence>
<evidence type="ECO:0000256" key="13">
    <source>
        <dbReference type="ARBA" id="ARBA00022946"/>
    </source>
</evidence>
<feature type="compositionally biased region" description="Basic and acidic residues" evidence="15">
    <location>
        <begin position="225"/>
        <end position="238"/>
    </location>
</feature>
<evidence type="ECO:0000256" key="2">
    <source>
        <dbReference type="ARBA" id="ARBA00001946"/>
    </source>
</evidence>
<dbReference type="GO" id="GO:0005739">
    <property type="term" value="C:mitochondrion"/>
    <property type="evidence" value="ECO:0007669"/>
    <property type="project" value="UniProtKB-SubCell"/>
</dbReference>
<feature type="domain" description="PROP1-like PPR" evidence="17">
    <location>
        <begin position="247"/>
        <end position="372"/>
    </location>
</feature>
<gene>
    <name evidence="18" type="ORF">PPROV_000231200</name>
</gene>
<dbReference type="GO" id="GO:0046872">
    <property type="term" value="F:metal ion binding"/>
    <property type="evidence" value="ECO:0007669"/>
    <property type="project" value="UniProtKB-KW"/>
</dbReference>
<keyword evidence="10" id="KW-0378">Hydrolase</keyword>
<evidence type="ECO:0000256" key="3">
    <source>
        <dbReference type="ARBA" id="ARBA00004173"/>
    </source>
</evidence>
<evidence type="ECO:0000313" key="18">
    <source>
        <dbReference type="EMBL" id="GHP03557.1"/>
    </source>
</evidence>
<keyword evidence="7" id="KW-0540">Nuclease</keyword>
<dbReference type="Pfam" id="PF16953">
    <property type="entry name" value="PRORP"/>
    <property type="match status" value="1"/>
</dbReference>
<protein>
    <recommendedName>
        <fullName evidence="5">ribonuclease P</fullName>
        <ecNumber evidence="5">3.1.26.5</ecNumber>
    </recommendedName>
</protein>
<dbReference type="GO" id="GO:0004526">
    <property type="term" value="F:ribonuclease P activity"/>
    <property type="evidence" value="ECO:0007669"/>
    <property type="project" value="UniProtKB-EC"/>
</dbReference>
<keyword evidence="12" id="KW-0460">Magnesium</keyword>
<dbReference type="InterPro" id="IPR031595">
    <property type="entry name" value="PRORP_C"/>
</dbReference>
<dbReference type="Proteomes" id="UP000660262">
    <property type="component" value="Unassembled WGS sequence"/>
</dbReference>
<dbReference type="PANTHER" id="PTHR13547">
    <property type="match status" value="1"/>
</dbReference>
<evidence type="ECO:0000256" key="10">
    <source>
        <dbReference type="ARBA" id="ARBA00022801"/>
    </source>
</evidence>
<feature type="compositionally biased region" description="Basic and acidic residues" evidence="15">
    <location>
        <begin position="384"/>
        <end position="393"/>
    </location>
</feature>
<feature type="region of interest" description="Disordered" evidence="15">
    <location>
        <begin position="62"/>
        <end position="101"/>
    </location>
</feature>
<feature type="region of interest" description="Disordered" evidence="15">
    <location>
        <begin position="1"/>
        <end position="27"/>
    </location>
</feature>
<evidence type="ECO:0000256" key="12">
    <source>
        <dbReference type="ARBA" id="ARBA00022842"/>
    </source>
</evidence>
<feature type="compositionally biased region" description="Polar residues" evidence="15">
    <location>
        <begin position="73"/>
        <end position="87"/>
    </location>
</feature>
<feature type="compositionally biased region" description="Low complexity" evidence="15">
    <location>
        <begin position="118"/>
        <end position="132"/>
    </location>
</feature>
<evidence type="ECO:0000256" key="4">
    <source>
        <dbReference type="ARBA" id="ARBA00007626"/>
    </source>
</evidence>
<evidence type="ECO:0000256" key="6">
    <source>
        <dbReference type="ARBA" id="ARBA00022694"/>
    </source>
</evidence>
<keyword evidence="9" id="KW-0677">Repeat</keyword>
<comment type="similarity">
    <text evidence="4">Belongs to the PPR family. P subfamily.</text>
</comment>
<keyword evidence="13" id="KW-0809">Transit peptide</keyword>
<dbReference type="EC" id="3.1.26.5" evidence="5"/>
<evidence type="ECO:0000259" key="17">
    <source>
        <dbReference type="Pfam" id="PF17177"/>
    </source>
</evidence>
<evidence type="ECO:0000256" key="11">
    <source>
        <dbReference type="ARBA" id="ARBA00022833"/>
    </source>
</evidence>
<dbReference type="EMBL" id="BNJQ01000005">
    <property type="protein sequence ID" value="GHP03557.1"/>
    <property type="molecule type" value="Genomic_DNA"/>
</dbReference>
<dbReference type="Gene3D" id="3.40.50.11980">
    <property type="match status" value="1"/>
</dbReference>
<dbReference type="AlphaFoldDB" id="A0A830HEL9"/>
<comment type="cofactor">
    <cofactor evidence="2">
        <name>Mg(2+)</name>
        <dbReference type="ChEBI" id="CHEBI:18420"/>
    </cofactor>
</comment>
<feature type="region of interest" description="Disordered" evidence="15">
    <location>
        <begin position="378"/>
        <end position="421"/>
    </location>
</feature>